<proteinExistence type="predicted"/>
<protein>
    <submittedName>
        <fullName evidence="1">Uncharacterized protein</fullName>
    </submittedName>
</protein>
<evidence type="ECO:0000313" key="1">
    <source>
        <dbReference type="EMBL" id="HIW80686.1"/>
    </source>
</evidence>
<reference evidence="1" key="1">
    <citation type="journal article" date="2021" name="PeerJ">
        <title>Extensive microbial diversity within the chicken gut microbiome revealed by metagenomics and culture.</title>
        <authorList>
            <person name="Gilroy R."/>
            <person name="Ravi A."/>
            <person name="Getino M."/>
            <person name="Pursley I."/>
            <person name="Horton D.L."/>
            <person name="Alikhan N.F."/>
            <person name="Baker D."/>
            <person name="Gharbi K."/>
            <person name="Hall N."/>
            <person name="Watson M."/>
            <person name="Adriaenssens E.M."/>
            <person name="Foster-Nyarko E."/>
            <person name="Jarju S."/>
            <person name="Secka A."/>
            <person name="Antonio M."/>
            <person name="Oren A."/>
            <person name="Chaudhuri R.R."/>
            <person name="La Ragione R."/>
            <person name="Hildebrand F."/>
            <person name="Pallen M.J."/>
        </authorList>
    </citation>
    <scope>NUCLEOTIDE SEQUENCE</scope>
    <source>
        <strain evidence="1">CHK195-6426</strain>
    </source>
</reference>
<dbReference type="AlphaFoldDB" id="A0A9D1UBM7"/>
<accession>A0A9D1UBM7</accession>
<evidence type="ECO:0000313" key="2">
    <source>
        <dbReference type="Proteomes" id="UP000824265"/>
    </source>
</evidence>
<dbReference type="EMBL" id="DXGH01000023">
    <property type="protein sequence ID" value="HIW80686.1"/>
    <property type="molecule type" value="Genomic_DNA"/>
</dbReference>
<organism evidence="1 2">
    <name type="scientific">Candidatus Acetatifactor stercoripullorum</name>
    <dbReference type="NCBI Taxonomy" id="2838414"/>
    <lineage>
        <taxon>Bacteria</taxon>
        <taxon>Bacillati</taxon>
        <taxon>Bacillota</taxon>
        <taxon>Clostridia</taxon>
        <taxon>Lachnospirales</taxon>
        <taxon>Lachnospiraceae</taxon>
        <taxon>Acetatifactor</taxon>
    </lineage>
</organism>
<comment type="caution">
    <text evidence="1">The sequence shown here is derived from an EMBL/GenBank/DDBJ whole genome shotgun (WGS) entry which is preliminary data.</text>
</comment>
<reference evidence="1" key="2">
    <citation type="submission" date="2021-04" db="EMBL/GenBank/DDBJ databases">
        <authorList>
            <person name="Gilroy R."/>
        </authorList>
    </citation>
    <scope>NUCLEOTIDE SEQUENCE</scope>
    <source>
        <strain evidence="1">CHK195-6426</strain>
    </source>
</reference>
<dbReference type="Proteomes" id="UP000824265">
    <property type="component" value="Unassembled WGS sequence"/>
</dbReference>
<sequence length="87" mass="10181">MKKKWTGIKLVMGICAALGWWGVLYPEFAMTPDTYVVTGTEEGKPSETQKWSFDSEIYWEILNADSDQISFKSRLFEELYHRLPQKK</sequence>
<dbReference type="RefSeq" id="WP_318703688.1">
    <property type="nucleotide sequence ID" value="NZ_CALWMU010000005.1"/>
</dbReference>
<name>A0A9D1UBM7_9FIRM</name>
<gene>
    <name evidence="1" type="ORF">H9742_04020</name>
</gene>